<proteinExistence type="inferred from homology"/>
<evidence type="ECO:0000256" key="1">
    <source>
        <dbReference type="ARBA" id="ARBA00005564"/>
    </source>
</evidence>
<evidence type="ECO:0000313" key="4">
    <source>
        <dbReference type="Proteomes" id="UP000319255"/>
    </source>
</evidence>
<comment type="similarity">
    <text evidence="1">Belongs to the cycloisomerase 2 family.</text>
</comment>
<dbReference type="Gene3D" id="2.130.10.10">
    <property type="entry name" value="YVTN repeat-like/Quinoprotein amine dehydrogenase"/>
    <property type="match status" value="1"/>
</dbReference>
<organism evidence="3 4">
    <name type="scientific">Amaricoccus solimangrovi</name>
    <dbReference type="NCBI Taxonomy" id="2589815"/>
    <lineage>
        <taxon>Bacteria</taxon>
        <taxon>Pseudomonadati</taxon>
        <taxon>Pseudomonadota</taxon>
        <taxon>Alphaproteobacteria</taxon>
        <taxon>Rhodobacterales</taxon>
        <taxon>Paracoccaceae</taxon>
        <taxon>Amaricoccus</taxon>
    </lineage>
</organism>
<reference evidence="3 4" key="1">
    <citation type="submission" date="2019-06" db="EMBL/GenBank/DDBJ databases">
        <title>A novel bacterium of genus Amaricoccus, isolated from marine sediment.</title>
        <authorList>
            <person name="Huang H."/>
            <person name="Mo K."/>
            <person name="Hu Y."/>
        </authorList>
    </citation>
    <scope>NUCLEOTIDE SEQUENCE [LARGE SCALE GENOMIC DNA]</scope>
    <source>
        <strain evidence="3 4">HB172011</strain>
    </source>
</reference>
<dbReference type="EMBL" id="VFRP01000035">
    <property type="protein sequence ID" value="TPE47122.1"/>
    <property type="molecule type" value="Genomic_DNA"/>
</dbReference>
<evidence type="ECO:0000313" key="3">
    <source>
        <dbReference type="EMBL" id="TPE47122.1"/>
    </source>
</evidence>
<accession>A0A501WE60</accession>
<dbReference type="GO" id="GO:0006006">
    <property type="term" value="P:glucose metabolic process"/>
    <property type="evidence" value="ECO:0007669"/>
    <property type="project" value="UniProtKB-KW"/>
</dbReference>
<dbReference type="GO" id="GO:0017057">
    <property type="term" value="F:6-phosphogluconolactonase activity"/>
    <property type="evidence" value="ECO:0007669"/>
    <property type="project" value="TreeGrafter"/>
</dbReference>
<dbReference type="SUPFAM" id="SSF50974">
    <property type="entry name" value="Nitrous oxide reductase, N-terminal domain"/>
    <property type="match status" value="1"/>
</dbReference>
<dbReference type="Pfam" id="PF10282">
    <property type="entry name" value="Lactonase"/>
    <property type="match status" value="1"/>
</dbReference>
<dbReference type="OrthoDB" id="9790815at2"/>
<dbReference type="RefSeq" id="WP_140456045.1">
    <property type="nucleotide sequence ID" value="NZ_VFRP01000035.1"/>
</dbReference>
<dbReference type="InterPro" id="IPR015943">
    <property type="entry name" value="WD40/YVTN_repeat-like_dom_sf"/>
</dbReference>
<gene>
    <name evidence="3" type="ORF">FJM51_20785</name>
</gene>
<dbReference type="PANTHER" id="PTHR30344:SF1">
    <property type="entry name" value="6-PHOSPHOGLUCONOLACTONASE"/>
    <property type="match status" value="1"/>
</dbReference>
<dbReference type="PANTHER" id="PTHR30344">
    <property type="entry name" value="6-PHOSPHOGLUCONOLACTONASE-RELATED"/>
    <property type="match status" value="1"/>
</dbReference>
<dbReference type="Proteomes" id="UP000319255">
    <property type="component" value="Unassembled WGS sequence"/>
</dbReference>
<evidence type="ECO:0000256" key="2">
    <source>
        <dbReference type="ARBA" id="ARBA00022526"/>
    </source>
</evidence>
<dbReference type="InterPro" id="IPR019405">
    <property type="entry name" value="Lactonase_7-beta_prop"/>
</dbReference>
<dbReference type="InterPro" id="IPR050282">
    <property type="entry name" value="Cycloisomerase_2"/>
</dbReference>
<comment type="caution">
    <text evidence="3">The sequence shown here is derived from an EMBL/GenBank/DDBJ whole genome shotgun (WGS) entry which is preliminary data.</text>
</comment>
<name>A0A501WE60_9RHOB</name>
<dbReference type="AlphaFoldDB" id="A0A501WE60"/>
<sequence>MVGRIYGYLAHGSRRLSVLAMSPEGELSQIQEVPINEADTPEDVREGRFTALCVSPDRRFLFASNRTAPYKIRSWAINRDDGTLTYLGDAPTVDSSPYLSTDRTGRFLLAAHNPPDRKRRTGFVTVASICEGYVQPPHQIIRTPSKTHAILPHGSNRYVMAPCCDADVVTRYTFDEATGLLDPDVFSPLTTRPNSGPRHYVWHPNNRMVYMNNEYDGDIYVYSFDPKDGSMSEVQFISGRPEGMDPEGNVRGGDLHITPDGKWLYGAVRGQCGLMGFRIDPETGLLTSLGMTAVDKEPRGFNVDPLGRFLVVNGLMTSTAVTYAIDRETGALTKVASLSTLENPNWIELVALS</sequence>
<keyword evidence="2" id="KW-0119">Carbohydrate metabolism</keyword>
<protein>
    <submittedName>
        <fullName evidence="3">Lactonase family protein</fullName>
    </submittedName>
</protein>
<keyword evidence="2" id="KW-0313">Glucose metabolism</keyword>
<keyword evidence="4" id="KW-1185">Reference proteome</keyword>
<dbReference type="InterPro" id="IPR011045">
    <property type="entry name" value="N2O_reductase_N"/>
</dbReference>